<keyword evidence="11" id="KW-0325">Glycoprotein</keyword>
<dbReference type="EC" id="1.11.1.7" evidence="3"/>
<evidence type="ECO:0000256" key="7">
    <source>
        <dbReference type="ARBA" id="ARBA00022837"/>
    </source>
</evidence>
<feature type="binding site" evidence="13">
    <location>
        <position position="562"/>
    </location>
    <ligand>
        <name>substrate</name>
    </ligand>
</feature>
<evidence type="ECO:0000256" key="12">
    <source>
        <dbReference type="PIRSR" id="PIRSR600823-1"/>
    </source>
</evidence>
<dbReference type="PRINTS" id="PR00461">
    <property type="entry name" value="PLPEROXIDASE"/>
</dbReference>
<feature type="binding site" evidence="14">
    <location>
        <position position="656"/>
    </location>
    <ligand>
        <name>Ca(2+)</name>
        <dbReference type="ChEBI" id="CHEBI:29108"/>
        <label>2</label>
    </ligand>
</feature>
<keyword evidence="4" id="KW-0575">Peroxidase</keyword>
<dbReference type="InterPro" id="IPR019794">
    <property type="entry name" value="Peroxidases_AS"/>
</dbReference>
<dbReference type="FunFam" id="1.10.520.10:FF:000001">
    <property type="entry name" value="Peroxidase"/>
    <property type="match status" value="2"/>
</dbReference>
<sequence length="728" mass="78412">MSNFRGCKIQMPTLLSCLILFLTISTMVSVSLASASLKVGFYRLNCPSAEMIVRKAVNKAVSQNPGIAAGLIRMHFHDCFVRGCDASILLDSTPGKESEKEHPANNPSLRGFEVIDEAKAQIEALCPKTVSCSDILAFAARDSAFMAGGINYAVPAGRRDGRVSLKDEPTQNLPPPSFDAKQLKDNFARKGLSLDEMVTLSGAHSIGVSHCSSFSNRLYSFNATHPQDPSMDPNYVTFLKTKCPPPSSNGDGGDPTVPLDIITPNRLDNKYYKDLENHRGLLTSDQTLLSSPSTAWMVRNNAKHSSSWTNKFAAAMMHMGSIDVLTGTKGEIRKNWAEGPSSWRSTTKLIAAAPVGKNGTAESVEVALCDGEALDDEDSAAIEDGDELVGVAANGLLLELYKIAGAVDSIRELVTDGTLSSSASLKVGFYGSNCPSAEMIVRKAVNKVVSRNPGIAAGLIRMHFHDCFVRGCDASILLDSTPGKESEKEHPANNPSLRGFEVIDEAKAQIEALCPKTVSCSDILAFAARDSAFMAGGINYAVPAGRRDGRVSLKDEPTQNLPPPSFDAKQLKDNFARKGLSLDEMVTLSGAHSIGVSHCSSFSNRLYSFNATHPQDPSMDPNYVTFLKTKCPPPSSNGDGRDPTVPLDVLTPNRLDNKYYMGLKNHRGLLTSDQTLLSSPSTAWMVRNNAKHSSAWTNKFAAAMVHMGSIDVLTGTKGEIRKNCRIVN</sequence>
<keyword evidence="9 14" id="KW-0408">Iron</keyword>
<feature type="binding site" evidence="14">
    <location>
        <position position="466"/>
    </location>
    <ligand>
        <name>Ca(2+)</name>
        <dbReference type="ChEBI" id="CHEBI:29108"/>
        <label>1</label>
    </ligand>
</feature>
<dbReference type="EMBL" id="JABCRI010000020">
    <property type="protein sequence ID" value="KAF8387693.1"/>
    <property type="molecule type" value="Genomic_DNA"/>
</dbReference>
<dbReference type="Gene3D" id="1.10.520.10">
    <property type="match status" value="2"/>
</dbReference>
<feature type="binding site" evidence="14">
    <location>
        <position position="648"/>
    </location>
    <ligand>
        <name>Ca(2+)</name>
        <dbReference type="ChEBI" id="CHEBI:29108"/>
        <label>2</label>
    </ligand>
</feature>
<dbReference type="SUPFAM" id="SSF48113">
    <property type="entry name" value="Heme-dependent peroxidases"/>
    <property type="match status" value="2"/>
</dbReference>
<keyword evidence="7 14" id="KW-0106">Calcium</keyword>
<comment type="caution">
    <text evidence="18">The sequence shown here is derived from an EMBL/GenBank/DDBJ whole genome shotgun (WGS) entry which is preliminary data.</text>
</comment>
<gene>
    <name evidence="18" type="ORF">HHK36_026347</name>
</gene>
<dbReference type="PROSITE" id="PS50873">
    <property type="entry name" value="PEROXIDASE_4"/>
    <property type="match status" value="2"/>
</dbReference>
<evidence type="ECO:0000256" key="9">
    <source>
        <dbReference type="ARBA" id="ARBA00023004"/>
    </source>
</evidence>
<evidence type="ECO:0000256" key="10">
    <source>
        <dbReference type="ARBA" id="ARBA00023157"/>
    </source>
</evidence>
<dbReference type="OrthoDB" id="2113341at2759"/>
<feature type="domain" description="Plant heme peroxidase family profile" evidence="17">
    <location>
        <begin position="424"/>
        <end position="728"/>
    </location>
</feature>
<dbReference type="GO" id="GO:0046872">
    <property type="term" value="F:metal ion binding"/>
    <property type="evidence" value="ECO:0007669"/>
    <property type="project" value="UniProtKB-KW"/>
</dbReference>
<evidence type="ECO:0000256" key="14">
    <source>
        <dbReference type="PIRSR" id="PIRSR600823-3"/>
    </source>
</evidence>
<comment type="cofactor">
    <cofactor evidence="14">
        <name>heme b</name>
        <dbReference type="ChEBI" id="CHEBI:60344"/>
    </cofactor>
    <text evidence="14">Binds 1 heme b (iron(II)-protoporphyrin IX) group per subunit.</text>
</comment>
<dbReference type="PANTHER" id="PTHR31235">
    <property type="entry name" value="PEROXIDASE 25-RELATED"/>
    <property type="match status" value="1"/>
</dbReference>
<dbReference type="Gene3D" id="1.10.420.10">
    <property type="entry name" value="Peroxidase, domain 2"/>
    <property type="match status" value="2"/>
</dbReference>
<feature type="binding site" evidence="14">
    <location>
        <position position="471"/>
    </location>
    <ligand>
        <name>Ca(2+)</name>
        <dbReference type="ChEBI" id="CHEBI:29108"/>
        <label>1</label>
    </ligand>
</feature>
<feature type="disulfide bond" evidence="16">
    <location>
        <begin position="434"/>
        <end position="514"/>
    </location>
</feature>
<organism evidence="18 19">
    <name type="scientific">Tetracentron sinense</name>
    <name type="common">Spur-leaf</name>
    <dbReference type="NCBI Taxonomy" id="13715"/>
    <lineage>
        <taxon>Eukaryota</taxon>
        <taxon>Viridiplantae</taxon>
        <taxon>Streptophyta</taxon>
        <taxon>Embryophyta</taxon>
        <taxon>Tracheophyta</taxon>
        <taxon>Spermatophyta</taxon>
        <taxon>Magnoliopsida</taxon>
        <taxon>Trochodendrales</taxon>
        <taxon>Trochodendraceae</taxon>
        <taxon>Tetracentron</taxon>
    </lineage>
</organism>
<evidence type="ECO:0000256" key="4">
    <source>
        <dbReference type="ARBA" id="ARBA00022559"/>
    </source>
</evidence>
<dbReference type="PROSITE" id="PS00436">
    <property type="entry name" value="PEROXIDASE_2"/>
    <property type="match status" value="2"/>
</dbReference>
<evidence type="ECO:0000256" key="13">
    <source>
        <dbReference type="PIRSR" id="PIRSR600823-2"/>
    </source>
</evidence>
<feature type="disulfide bond" evidence="16">
    <location>
        <begin position="599"/>
        <end position="631"/>
    </location>
</feature>
<keyword evidence="6 14" id="KW-0479">Metal-binding</keyword>
<protein>
    <recommendedName>
        <fullName evidence="3">peroxidase</fullName>
        <ecNumber evidence="3">1.11.1.7</ecNumber>
    </recommendedName>
</protein>
<evidence type="ECO:0000256" key="3">
    <source>
        <dbReference type="ARBA" id="ARBA00012313"/>
    </source>
</evidence>
<evidence type="ECO:0000256" key="16">
    <source>
        <dbReference type="PIRSR" id="PIRSR600823-5"/>
    </source>
</evidence>
<dbReference type="FunFam" id="1.10.420.10:FF:000006">
    <property type="entry name" value="Peroxidase"/>
    <property type="match status" value="2"/>
</dbReference>
<feature type="active site" description="Proton acceptor" evidence="12">
    <location>
        <position position="465"/>
    </location>
</feature>
<evidence type="ECO:0000256" key="6">
    <source>
        <dbReference type="ARBA" id="ARBA00022723"/>
    </source>
</evidence>
<feature type="binding site" evidence="14">
    <location>
        <position position="475"/>
    </location>
    <ligand>
        <name>Ca(2+)</name>
        <dbReference type="ChEBI" id="CHEBI:29108"/>
        <label>1</label>
    </ligand>
</feature>
<dbReference type="GO" id="GO:0042744">
    <property type="term" value="P:hydrogen peroxide catabolic process"/>
    <property type="evidence" value="ECO:0007669"/>
    <property type="project" value="InterPro"/>
</dbReference>
<evidence type="ECO:0000256" key="5">
    <source>
        <dbReference type="ARBA" id="ARBA00022617"/>
    </source>
</evidence>
<feature type="binding site" evidence="14">
    <location>
        <position position="651"/>
    </location>
    <ligand>
        <name>Ca(2+)</name>
        <dbReference type="ChEBI" id="CHEBI:29108"/>
        <label>2</label>
    </ligand>
</feature>
<feature type="binding site" evidence="14">
    <location>
        <position position="469"/>
    </location>
    <ligand>
        <name>Ca(2+)</name>
        <dbReference type="ChEBI" id="CHEBI:29108"/>
        <label>1</label>
    </ligand>
</feature>
<feature type="binding site" description="axial binding residue" evidence="14">
    <location>
        <position position="592"/>
    </location>
    <ligand>
        <name>heme b</name>
        <dbReference type="ChEBI" id="CHEBI:60344"/>
    </ligand>
    <ligandPart>
        <name>Fe</name>
        <dbReference type="ChEBI" id="CHEBI:18248"/>
    </ligandPart>
</feature>
<dbReference type="Pfam" id="PF00141">
    <property type="entry name" value="peroxidase"/>
    <property type="match status" value="2"/>
</dbReference>
<reference evidence="18 19" key="1">
    <citation type="submission" date="2020-04" db="EMBL/GenBank/DDBJ databases">
        <title>Plant Genome Project.</title>
        <authorList>
            <person name="Zhang R.-G."/>
        </authorList>
    </citation>
    <scope>NUCLEOTIDE SEQUENCE [LARGE SCALE GENOMIC DNA]</scope>
    <source>
        <strain evidence="18">YNK0</strain>
        <tissue evidence="18">Leaf</tissue>
    </source>
</reference>
<feature type="binding site" evidence="14">
    <location>
        <position position="473"/>
    </location>
    <ligand>
        <name>Ca(2+)</name>
        <dbReference type="ChEBI" id="CHEBI:29108"/>
        <label>1</label>
    </ligand>
</feature>
<evidence type="ECO:0000256" key="2">
    <source>
        <dbReference type="ARBA" id="ARBA00006873"/>
    </source>
</evidence>
<comment type="similarity">
    <text evidence="2">Belongs to the peroxidase family. Ascorbate peroxidase subfamily.</text>
</comment>
<accession>A0A835D255</accession>
<keyword evidence="8" id="KW-0560">Oxidoreductase</keyword>
<dbReference type="GO" id="GO:0140825">
    <property type="term" value="F:lactoperoxidase activity"/>
    <property type="evidence" value="ECO:0007669"/>
    <property type="project" value="UniProtKB-EC"/>
</dbReference>
<keyword evidence="19" id="KW-1185">Reference proteome</keyword>
<dbReference type="AlphaFoldDB" id="A0A835D255"/>
<evidence type="ECO:0000313" key="18">
    <source>
        <dbReference type="EMBL" id="KAF8387693.1"/>
    </source>
</evidence>
<feature type="disulfide bond" evidence="16">
    <location>
        <begin position="467"/>
        <end position="472"/>
    </location>
</feature>
<evidence type="ECO:0000256" key="15">
    <source>
        <dbReference type="PIRSR" id="PIRSR600823-4"/>
    </source>
</evidence>
<keyword evidence="5" id="KW-0349">Heme</keyword>
<comment type="catalytic activity">
    <reaction evidence="1">
        <text>2 a phenolic donor + H2O2 = 2 a phenolic radical donor + 2 H2O</text>
        <dbReference type="Rhea" id="RHEA:56136"/>
        <dbReference type="ChEBI" id="CHEBI:15377"/>
        <dbReference type="ChEBI" id="CHEBI:16240"/>
        <dbReference type="ChEBI" id="CHEBI:139520"/>
        <dbReference type="ChEBI" id="CHEBI:139521"/>
        <dbReference type="EC" id="1.11.1.7"/>
    </reaction>
</comment>
<evidence type="ECO:0000313" key="19">
    <source>
        <dbReference type="Proteomes" id="UP000655225"/>
    </source>
</evidence>
<feature type="binding site" evidence="14">
    <location>
        <position position="487"/>
    </location>
    <ligand>
        <name>Ca(2+)</name>
        <dbReference type="ChEBI" id="CHEBI:29108"/>
        <label>1</label>
    </ligand>
</feature>
<dbReference type="CDD" id="cd00693">
    <property type="entry name" value="secretory_peroxidase"/>
    <property type="match status" value="2"/>
</dbReference>
<dbReference type="InterPro" id="IPR002016">
    <property type="entry name" value="Haem_peroxidase"/>
</dbReference>
<evidence type="ECO:0000256" key="8">
    <source>
        <dbReference type="ARBA" id="ARBA00023002"/>
    </source>
</evidence>
<feature type="domain" description="Plant heme peroxidase family profile" evidence="17">
    <location>
        <begin position="36"/>
        <end position="335"/>
    </location>
</feature>
<dbReference type="PRINTS" id="PR00458">
    <property type="entry name" value="PEROXIDASE"/>
</dbReference>
<feature type="disulfide bond" evidence="16">
    <location>
        <begin position="520"/>
        <end position="724"/>
    </location>
</feature>
<dbReference type="InterPro" id="IPR033905">
    <property type="entry name" value="Secretory_peroxidase"/>
</dbReference>
<evidence type="ECO:0000256" key="1">
    <source>
        <dbReference type="ARBA" id="ARBA00000189"/>
    </source>
</evidence>
<dbReference type="InterPro" id="IPR019793">
    <property type="entry name" value="Peroxidases_heam-ligand_BS"/>
</dbReference>
<dbReference type="InterPro" id="IPR010255">
    <property type="entry name" value="Haem_peroxidase_sf"/>
</dbReference>
<evidence type="ECO:0000259" key="17">
    <source>
        <dbReference type="PROSITE" id="PS50873"/>
    </source>
</evidence>
<dbReference type="GO" id="GO:0020037">
    <property type="term" value="F:heme binding"/>
    <property type="evidence" value="ECO:0007669"/>
    <property type="project" value="InterPro"/>
</dbReference>
<comment type="cofactor">
    <cofactor evidence="14">
        <name>Ca(2+)</name>
        <dbReference type="ChEBI" id="CHEBI:29108"/>
    </cofactor>
    <text evidence="14">Binds 2 calcium ions per subunit.</text>
</comment>
<keyword evidence="10 16" id="KW-1015">Disulfide bond</keyword>
<dbReference type="GO" id="GO:0006979">
    <property type="term" value="P:response to oxidative stress"/>
    <property type="evidence" value="ECO:0007669"/>
    <property type="project" value="InterPro"/>
</dbReference>
<evidence type="ECO:0000256" key="11">
    <source>
        <dbReference type="ARBA" id="ARBA00023180"/>
    </source>
</evidence>
<proteinExistence type="inferred from homology"/>
<dbReference type="Proteomes" id="UP000655225">
    <property type="component" value="Unassembled WGS sequence"/>
</dbReference>
<feature type="site" description="Transition state stabilizer" evidence="15">
    <location>
        <position position="461"/>
    </location>
</feature>
<dbReference type="OMA" id="NCPSAEM"/>
<dbReference type="PROSITE" id="PS00435">
    <property type="entry name" value="PEROXIDASE_1"/>
    <property type="match status" value="2"/>
</dbReference>
<dbReference type="InterPro" id="IPR000823">
    <property type="entry name" value="Peroxidase_pln"/>
</dbReference>
<name>A0A835D255_TETSI</name>